<dbReference type="Gene3D" id="3.30.1490.20">
    <property type="entry name" value="ATP-grasp fold, A domain"/>
    <property type="match status" value="1"/>
</dbReference>
<dbReference type="InterPro" id="IPR013815">
    <property type="entry name" value="ATP_grasp_subdomain_1"/>
</dbReference>
<dbReference type="Gene3D" id="3.30.470.20">
    <property type="entry name" value="ATP-grasp fold, B domain"/>
    <property type="match status" value="1"/>
</dbReference>
<dbReference type="InterPro" id="IPR011761">
    <property type="entry name" value="ATP-grasp"/>
</dbReference>
<gene>
    <name evidence="3" type="ORF">PLAM_1954</name>
</gene>
<dbReference type="SUPFAM" id="SSF56059">
    <property type="entry name" value="Glutathione synthetase ATP-binding domain-like"/>
    <property type="match status" value="1"/>
</dbReference>
<feature type="domain" description="ATP-grasp" evidence="2">
    <location>
        <begin position="79"/>
        <end position="274"/>
    </location>
</feature>
<accession>A0A1J1JEJ0</accession>
<protein>
    <submittedName>
        <fullName evidence="3">RimK domain protein ATP-grasp</fullName>
    </submittedName>
</protein>
<dbReference type="Pfam" id="PF08443">
    <property type="entry name" value="RimK"/>
    <property type="match status" value="1"/>
</dbReference>
<evidence type="ECO:0000259" key="2">
    <source>
        <dbReference type="PROSITE" id="PS50975"/>
    </source>
</evidence>
<dbReference type="GO" id="GO:0046872">
    <property type="term" value="F:metal ion binding"/>
    <property type="evidence" value="ECO:0007669"/>
    <property type="project" value="InterPro"/>
</dbReference>
<dbReference type="AlphaFoldDB" id="A0A1J1JEJ0"/>
<dbReference type="GO" id="GO:0005524">
    <property type="term" value="F:ATP binding"/>
    <property type="evidence" value="ECO:0007669"/>
    <property type="project" value="UniProtKB-UniRule"/>
</dbReference>
<keyword evidence="1" id="KW-0067">ATP-binding</keyword>
<organism evidence="3">
    <name type="scientific">Planktothrix agardhii</name>
    <name type="common">Oscillatoria agardhii</name>
    <dbReference type="NCBI Taxonomy" id="1160"/>
    <lineage>
        <taxon>Bacteria</taxon>
        <taxon>Bacillati</taxon>
        <taxon>Cyanobacteriota</taxon>
        <taxon>Cyanophyceae</taxon>
        <taxon>Oscillatoriophycideae</taxon>
        <taxon>Oscillatoriales</taxon>
        <taxon>Microcoleaceae</taxon>
        <taxon>Planktothrix</taxon>
    </lineage>
</organism>
<evidence type="ECO:0000313" key="3">
    <source>
        <dbReference type="EMBL" id="CUM59920.1"/>
    </source>
</evidence>
<dbReference type="InterPro" id="IPR013651">
    <property type="entry name" value="ATP-grasp_RimK-type"/>
</dbReference>
<dbReference type="PROSITE" id="PS50975">
    <property type="entry name" value="ATP_GRASP"/>
    <property type="match status" value="1"/>
</dbReference>
<evidence type="ECO:0000256" key="1">
    <source>
        <dbReference type="PROSITE-ProRule" id="PRU00409"/>
    </source>
</evidence>
<dbReference type="GO" id="GO:0018169">
    <property type="term" value="F:ribosomal S6-glutamic acid ligase activity"/>
    <property type="evidence" value="ECO:0007669"/>
    <property type="project" value="TreeGrafter"/>
</dbReference>
<dbReference type="GO" id="GO:0009432">
    <property type="term" value="P:SOS response"/>
    <property type="evidence" value="ECO:0007669"/>
    <property type="project" value="TreeGrafter"/>
</dbReference>
<keyword evidence="1" id="KW-0547">Nucleotide-binding</keyword>
<dbReference type="EMBL" id="LO018304">
    <property type="protein sequence ID" value="CUM59920.1"/>
    <property type="molecule type" value="Genomic_DNA"/>
</dbReference>
<sequence length="282" mass="33301">MLNNIRLLLQACQNLNIDYEILHDHENLIKIKLDKNYYFCNYSTPFVDQSVFKILKDKEYTYSILKGKIKIPKTSGFLSLFCDEKYQEYLKFKTIPDIAQEIERIFPFPVIVKRNSGSSGQNVFLCKSFEEIETVLTTIFNIHDKSYDYIAVAQEYILIQREYRAVFLNQELILLYEKDITQATFTGNLSPLHWQGARAKYINNPRIISEIETFCQPIFQELDLKYTGLDIAIDKDHQYWFIEANSHPNYDIFTRDNDPELAVQVFEKMLTFLASKSRKKPF</sequence>
<name>A0A1J1JEJ0_PLAAG</name>
<dbReference type="PANTHER" id="PTHR21621:SF0">
    <property type="entry name" value="BETA-CITRYLGLUTAMATE SYNTHASE B-RELATED"/>
    <property type="match status" value="1"/>
</dbReference>
<reference evidence="3" key="1">
    <citation type="submission" date="2015-09" db="EMBL/GenBank/DDBJ databases">
        <authorList>
            <person name="Jackson K.R."/>
            <person name="Lunt B.L."/>
            <person name="Fisher J.N.B."/>
            <person name="Gardner A.V."/>
            <person name="Bailey M.E."/>
            <person name="Deus L.M."/>
            <person name="Earl A.S."/>
            <person name="Gibby P.D."/>
            <person name="Hartmann K.A."/>
            <person name="Liu J.E."/>
            <person name="Manci A.M."/>
            <person name="Nielsen D.A."/>
            <person name="Solomon M.B."/>
            <person name="Breakwell D.P."/>
            <person name="Burnett S.H."/>
            <person name="Grose J.H."/>
        </authorList>
    </citation>
    <scope>NUCLEOTIDE SEQUENCE</scope>
    <source>
        <strain evidence="3">7805</strain>
    </source>
</reference>
<dbReference type="RefSeq" id="WP_254034604.1">
    <property type="nucleotide sequence ID" value="NZ_LR882950.1"/>
</dbReference>
<proteinExistence type="predicted"/>
<dbReference type="GO" id="GO:0005737">
    <property type="term" value="C:cytoplasm"/>
    <property type="evidence" value="ECO:0007669"/>
    <property type="project" value="TreeGrafter"/>
</dbReference>
<dbReference type="PANTHER" id="PTHR21621">
    <property type="entry name" value="RIBOSOMAL PROTEIN S6 MODIFICATION PROTEIN"/>
    <property type="match status" value="1"/>
</dbReference>